<evidence type="ECO:0000313" key="3">
    <source>
        <dbReference type="Proteomes" id="UP001500124"/>
    </source>
</evidence>
<keyword evidence="3" id="KW-1185">Reference proteome</keyword>
<dbReference type="SMART" id="SM00054">
    <property type="entry name" value="EFh"/>
    <property type="match status" value="3"/>
</dbReference>
<proteinExistence type="predicted"/>
<dbReference type="PROSITE" id="PS00018">
    <property type="entry name" value="EF_HAND_1"/>
    <property type="match status" value="2"/>
</dbReference>
<name>A0ABP9KR73_9ACTN</name>
<dbReference type="InterPro" id="IPR002048">
    <property type="entry name" value="EF_hand_dom"/>
</dbReference>
<dbReference type="EMBL" id="BAABKC010000057">
    <property type="protein sequence ID" value="GAA5062216.1"/>
    <property type="molecule type" value="Genomic_DNA"/>
</dbReference>
<dbReference type="InterPro" id="IPR018247">
    <property type="entry name" value="EF_Hand_1_Ca_BS"/>
</dbReference>
<dbReference type="SUPFAM" id="SSF47473">
    <property type="entry name" value="EF-hand"/>
    <property type="match status" value="1"/>
</dbReference>
<dbReference type="Pfam" id="PF13202">
    <property type="entry name" value="EF-hand_5"/>
    <property type="match status" value="3"/>
</dbReference>
<evidence type="ECO:0000259" key="1">
    <source>
        <dbReference type="PROSITE" id="PS50222"/>
    </source>
</evidence>
<dbReference type="PROSITE" id="PS50222">
    <property type="entry name" value="EF_HAND_2"/>
    <property type="match status" value="1"/>
</dbReference>
<evidence type="ECO:0000313" key="2">
    <source>
        <dbReference type="EMBL" id="GAA5062216.1"/>
    </source>
</evidence>
<accession>A0ABP9KR73</accession>
<dbReference type="RefSeq" id="WP_345669590.1">
    <property type="nucleotide sequence ID" value="NZ_BAABKC010000057.1"/>
</dbReference>
<sequence>MPTDVQLDRVQERFTLWDVNGDGRIDRADLDAEAWRILQAFGESHGTPAARTLTDAYVGLWGFFAGKAGVDEQTGSLTLEQFSLVAQEYVLNNGDAGFARYVQPVIQAIVELVDVDGDGQVSPHEFTSWLDAANVQDIAPEKAFAQIDANGDGQLSVDELVQAVRAYHLGDIDVPLLGR</sequence>
<dbReference type="Gene3D" id="1.10.238.10">
    <property type="entry name" value="EF-hand"/>
    <property type="match status" value="1"/>
</dbReference>
<dbReference type="Proteomes" id="UP001500124">
    <property type="component" value="Unassembled WGS sequence"/>
</dbReference>
<dbReference type="InterPro" id="IPR011992">
    <property type="entry name" value="EF-hand-dom_pair"/>
</dbReference>
<dbReference type="CDD" id="cd00051">
    <property type="entry name" value="EFh"/>
    <property type="match status" value="1"/>
</dbReference>
<organism evidence="2 3">
    <name type="scientific">Streptomyces similanensis</name>
    <dbReference type="NCBI Taxonomy" id="1274988"/>
    <lineage>
        <taxon>Bacteria</taxon>
        <taxon>Bacillati</taxon>
        <taxon>Actinomycetota</taxon>
        <taxon>Actinomycetes</taxon>
        <taxon>Kitasatosporales</taxon>
        <taxon>Streptomycetaceae</taxon>
        <taxon>Streptomyces</taxon>
    </lineage>
</organism>
<feature type="domain" description="EF-hand" evidence="1">
    <location>
        <begin position="135"/>
        <end position="170"/>
    </location>
</feature>
<reference evidence="3" key="1">
    <citation type="journal article" date="2019" name="Int. J. Syst. Evol. Microbiol.">
        <title>The Global Catalogue of Microorganisms (GCM) 10K type strain sequencing project: providing services to taxonomists for standard genome sequencing and annotation.</title>
        <authorList>
            <consortium name="The Broad Institute Genomics Platform"/>
            <consortium name="The Broad Institute Genome Sequencing Center for Infectious Disease"/>
            <person name="Wu L."/>
            <person name="Ma J."/>
        </authorList>
    </citation>
    <scope>NUCLEOTIDE SEQUENCE [LARGE SCALE GENOMIC DNA]</scope>
    <source>
        <strain evidence="3">JCM 18410</strain>
    </source>
</reference>
<protein>
    <recommendedName>
        <fullName evidence="1">EF-hand domain-containing protein</fullName>
    </recommendedName>
</protein>
<comment type="caution">
    <text evidence="2">The sequence shown here is derived from an EMBL/GenBank/DDBJ whole genome shotgun (WGS) entry which is preliminary data.</text>
</comment>
<gene>
    <name evidence="2" type="ORF">GCM10023336_40380</name>
</gene>